<dbReference type="OrthoDB" id="9809670at2"/>
<dbReference type="Gene3D" id="2.60.40.10">
    <property type="entry name" value="Immunoglobulins"/>
    <property type="match status" value="1"/>
</dbReference>
<dbReference type="CDD" id="cd00146">
    <property type="entry name" value="PKD"/>
    <property type="match status" value="1"/>
</dbReference>
<evidence type="ECO:0000313" key="5">
    <source>
        <dbReference type="Proteomes" id="UP000004095"/>
    </source>
</evidence>
<sequence>MRFWITLYLFCVFFQVSAQQYFFRNYSLKAGIPQSEVYTLVNGPKGGIWLGTNGGGVARFNGHKFEVFNKRTHGFVHDQVNQLFFDSKDRLWIGTTTGISRFDGKLTKSFPLPLTASSEISFKFCEDPRKPGRVWSMSILNQKIQYFDGDQVVDFTDQYPKQLKNVPFLNFILLNNGNFLIATGKALLEYNGKVLRESPIALHPKFKGARLNPFLVDNAGNLWLWAAKPPTNGQPATRRLFRYNKGQVKEITLPPQIPPFRVNAIGLKDRQGNLWLTTNRNGVLKYDGKVFQHFSTQNGLPANTTASLLEDSEGNIWIGTIGAGLIRYSGDTFTLFDQEHTKIASNFTRAIYQDGVGNYWIGTNSRGITRFDGVSAVSFFSTAENEVGRVHDFTRIDDQQFLVTTTRKGILKYNGEKFVPANTSYGIPANRGVGVSFRDGDTYWFGVFGLGVIKYSPDGVDTLSAKKHGLINNIITSITKDGNGHMWFGSLRNATGGLSRYDGKKVTTWHKSDTLKTELVMQMTTDNNGGVWIATYGEGVIRHSGGKFSYVTTKQGISDNTIYSIIKDDEGHIWLGVQGGVDKIILDKQAKIVSIKHFRQEDGFMGIENNGKAVYKDAQGNLWFGTLGGVVKYTPNARRLYHQKAKLNIKEVRLFLKKVDWQSDEYKQYAQSINAFFPVPRQLKLPYHLNHITLYFEGISYFIPEKVAYKWRLDGLDKEWSPVSTSQKATYTNLPPGKYTFRLKARNSWGQWTGQDYVYEFEVMTPYWQTWWFRALVALIAGLLIVLGFRWRLSTIKARQKELQRLVDEKTLEVRTQNEEILEKNAELKQQKKEILVQNEQIHLQNEEIQVQRDQLERSFQNVKLLSEIGQKVTANLSVQKIAETFYEQITAVMEVDEFGIGLYDAEQRALVFDLIYVGNDRLPQVTLPLTQTKRLSVHCFLNKKELVSGDVKKDFVNYTSAKDAYIEGSLLSSMLCVPILEGEQALGVMTLQARKLDAYADYHVSMVRSLSAYVAIATQNSNVFNQVKIQKREIEVKNENITASINYAKQIQQAILGRAKDIAQYFSDAFVLLKPKDIVSGDFYWSTKVTTEQAQQKIVLVAADCTGHGVPGAFMTLMGSDFLDDIVCKEKMTQPDRILQQLEQRVIERLQKNEGDQVNDGMDMAILSVDPQSLTLDFAGAKNPLWLIRNGELIEYKGSRFPIGGSSQYQKMKQFDLHAIDLQPKDVLYIFSDGYQDQFGGQKGKKFMKQQLRELLIKIHQKPMQEQQKILENTLKNWMSYLPEHSEVKQVDDILVIGVSI</sequence>
<reference evidence="4 5" key="1">
    <citation type="submission" date="2007-01" db="EMBL/GenBank/DDBJ databases">
        <authorList>
            <person name="Haygood M."/>
            <person name="Podell S."/>
            <person name="Anderson C."/>
            <person name="Hopkinson B."/>
            <person name="Roe K."/>
            <person name="Barbeau K."/>
            <person name="Gaasterland T."/>
            <person name="Ferriera S."/>
            <person name="Johnson J."/>
            <person name="Kravitz S."/>
            <person name="Beeson K."/>
            <person name="Sutton G."/>
            <person name="Rogers Y.-H."/>
            <person name="Friedman R."/>
            <person name="Frazier M."/>
            <person name="Venter J.C."/>
        </authorList>
    </citation>
    <scope>NUCLEOTIDE SEQUENCE [LARGE SCALE GENOMIC DNA]</scope>
    <source>
        <strain evidence="4 5">ATCC 23134</strain>
    </source>
</reference>
<dbReference type="Proteomes" id="UP000004095">
    <property type="component" value="Unassembled WGS sequence"/>
</dbReference>
<dbReference type="Gene3D" id="3.30.450.40">
    <property type="match status" value="1"/>
</dbReference>
<keyword evidence="2" id="KW-0175">Coiled coil</keyword>
<dbReference type="eggNOG" id="COG2208">
    <property type="taxonomic scope" value="Bacteria"/>
</dbReference>
<evidence type="ECO:0000313" key="4">
    <source>
        <dbReference type="EMBL" id="EAY30288.1"/>
    </source>
</evidence>
<keyword evidence="1" id="KW-0597">Phosphoprotein</keyword>
<dbReference type="InterPro" id="IPR001932">
    <property type="entry name" value="PPM-type_phosphatase-like_dom"/>
</dbReference>
<dbReference type="InterPro" id="IPR011110">
    <property type="entry name" value="Reg_prop"/>
</dbReference>
<comment type="caution">
    <text evidence="4">The sequence shown here is derived from an EMBL/GenBank/DDBJ whole genome shotgun (WGS) entry which is preliminary data.</text>
</comment>
<feature type="coiled-coil region" evidence="2">
    <location>
        <begin position="800"/>
        <end position="866"/>
    </location>
</feature>
<keyword evidence="5" id="KW-1185">Reference proteome</keyword>
<accession>A1ZH19</accession>
<dbReference type="InterPro" id="IPR013783">
    <property type="entry name" value="Ig-like_fold"/>
</dbReference>
<organism evidence="4 5">
    <name type="scientific">Microscilla marina ATCC 23134</name>
    <dbReference type="NCBI Taxonomy" id="313606"/>
    <lineage>
        <taxon>Bacteria</taxon>
        <taxon>Pseudomonadati</taxon>
        <taxon>Bacteroidota</taxon>
        <taxon>Cytophagia</taxon>
        <taxon>Cytophagales</taxon>
        <taxon>Microscillaceae</taxon>
        <taxon>Microscilla</taxon>
    </lineage>
</organism>
<proteinExistence type="predicted"/>
<dbReference type="RefSeq" id="WP_002695213.1">
    <property type="nucleotide sequence ID" value="NZ_AAWS01000007.1"/>
</dbReference>
<dbReference type="InterPro" id="IPR029016">
    <property type="entry name" value="GAF-like_dom_sf"/>
</dbReference>
<dbReference type="Pfam" id="PF13185">
    <property type="entry name" value="GAF_2"/>
    <property type="match status" value="1"/>
</dbReference>
<evidence type="ECO:0000256" key="2">
    <source>
        <dbReference type="SAM" id="Coils"/>
    </source>
</evidence>
<dbReference type="GO" id="GO:0000155">
    <property type="term" value="F:phosphorelay sensor kinase activity"/>
    <property type="evidence" value="ECO:0007669"/>
    <property type="project" value="TreeGrafter"/>
</dbReference>
<dbReference type="Pfam" id="PF07495">
    <property type="entry name" value="Y_Y_Y"/>
    <property type="match status" value="1"/>
</dbReference>
<dbReference type="InterPro" id="IPR036457">
    <property type="entry name" value="PPM-type-like_dom_sf"/>
</dbReference>
<dbReference type="SMART" id="SM00065">
    <property type="entry name" value="GAF"/>
    <property type="match status" value="1"/>
</dbReference>
<dbReference type="Gene3D" id="2.130.10.10">
    <property type="entry name" value="YVTN repeat-like/Quinoprotein amine dehydrogenase"/>
    <property type="match status" value="3"/>
</dbReference>
<dbReference type="PANTHER" id="PTHR43547">
    <property type="entry name" value="TWO-COMPONENT HISTIDINE KINASE"/>
    <property type="match status" value="1"/>
</dbReference>
<feature type="domain" description="GAF" evidence="3">
    <location>
        <begin position="878"/>
        <end position="1029"/>
    </location>
</feature>
<dbReference type="EMBL" id="AAWS01000007">
    <property type="protein sequence ID" value="EAY30288.1"/>
    <property type="molecule type" value="Genomic_DNA"/>
</dbReference>
<dbReference type="Pfam" id="PF07494">
    <property type="entry name" value="Reg_prop"/>
    <property type="match status" value="4"/>
</dbReference>
<dbReference type="SUPFAM" id="SSF63829">
    <property type="entry name" value="Calcium-dependent phosphotriesterase"/>
    <property type="match status" value="3"/>
</dbReference>
<dbReference type="Pfam" id="PF07228">
    <property type="entry name" value="SpoIIE"/>
    <property type="match status" value="1"/>
</dbReference>
<dbReference type="InterPro" id="IPR015943">
    <property type="entry name" value="WD40/YVTN_repeat-like_dom_sf"/>
</dbReference>
<dbReference type="Gene3D" id="3.60.40.10">
    <property type="entry name" value="PPM-type phosphatase domain"/>
    <property type="match status" value="1"/>
</dbReference>
<dbReference type="eggNOG" id="COG2203">
    <property type="taxonomic scope" value="Bacteria"/>
</dbReference>
<dbReference type="SUPFAM" id="SSF55781">
    <property type="entry name" value="GAF domain-like"/>
    <property type="match status" value="1"/>
</dbReference>
<evidence type="ECO:0000259" key="3">
    <source>
        <dbReference type="SMART" id="SM00065"/>
    </source>
</evidence>
<gene>
    <name evidence="4" type="ORF">M23134_08112</name>
</gene>
<evidence type="ECO:0000256" key="1">
    <source>
        <dbReference type="ARBA" id="ARBA00022553"/>
    </source>
</evidence>
<protein>
    <submittedName>
        <fullName evidence="4">Two component regulator three Y motif family</fullName>
    </submittedName>
</protein>
<dbReference type="PANTHER" id="PTHR43547:SF2">
    <property type="entry name" value="HYBRID SIGNAL TRANSDUCTION HISTIDINE KINASE C"/>
    <property type="match status" value="1"/>
</dbReference>
<name>A1ZH19_MICM2</name>
<dbReference type="InterPro" id="IPR003018">
    <property type="entry name" value="GAF"/>
</dbReference>
<dbReference type="eggNOG" id="COG3292">
    <property type="taxonomic scope" value="Bacteria"/>
</dbReference>
<dbReference type="InterPro" id="IPR011123">
    <property type="entry name" value="Y_Y_Y"/>
</dbReference>